<evidence type="ECO:0000313" key="3">
    <source>
        <dbReference type="Proteomes" id="UP000039865"/>
    </source>
</evidence>
<dbReference type="Proteomes" id="UP000039865">
    <property type="component" value="Unassembled WGS sequence"/>
</dbReference>
<feature type="compositionally biased region" description="Polar residues" evidence="1">
    <location>
        <begin position="415"/>
        <end position="428"/>
    </location>
</feature>
<feature type="region of interest" description="Disordered" evidence="1">
    <location>
        <begin position="363"/>
        <end position="393"/>
    </location>
</feature>
<keyword evidence="3" id="KW-1185">Reference proteome</keyword>
<evidence type="ECO:0000256" key="1">
    <source>
        <dbReference type="SAM" id="MobiDB-lite"/>
    </source>
</evidence>
<dbReference type="InParanoid" id="A0A078A840"/>
<name>A0A078A840_STYLE</name>
<feature type="compositionally biased region" description="Polar residues" evidence="1">
    <location>
        <begin position="131"/>
        <end position="140"/>
    </location>
</feature>
<sequence length="744" mass="86624">MSMSVKKKVTAKVNFKDQNLEQSHFEFIIENAGLSKFRTLKLFIILTSNFKQMYNLDIIIPKANKSEEFAPLIQIAEKELENFEQEENNGVTEEEFKQFVKDVYQQTLIDIVNEGCSSDEDENQKQEQDDASQVSETTAQKEYSYNRKLNIVDNLGQFERVSTQTREQLLKGNKNSRLRIFQHPFCYLSVTQLTRDLLFKSFSSLEVYQLYSQNGQILDHFHEIPNNQKYAFLVDFETSTKEGEKLHKFITTFNPDVEDPVIKLNNLLENFPVSRTRELKLNAFRIREAFFDDDEDLKAGRKRRFKELQIRIKKRIRELYKGNPHAKIESSIPVLPQMPKMIASAVGKNRMLFKDVNKERAKNYNKERKDEQLKFNDIRLTPPETSRNISPDQFKGAYKTTLPKIDQSRHGHSVGANNSLNHHSGMLNNSQSVSTLLHTSKKTADIGKHDGNYDLDEMKDFFMKHYNNSNEYHEKLQSLNLRLREKQGNLTAKPGTTLNNTKSVPNLRSIKGNHTIGETLAQMGLQIPNQKTFKMNSNLNSANSQTSVSTKASIIQMNKKRPVELMSLNQQLVTKNKRQISNFLYNKSKFIRNLILSNTYLSGYLSQFSYNFDDIEQIFRFHYLMIKSQEENIDIGKVQVGVHHLDSINENDFSNYINKFVQSEQLIDFKTLLANFKQLRKINKNILEIILKILQVKLMEVDSKNENQPRMKVVDLEGYLKLRYFFIDKKASKEENIQLIGNVS</sequence>
<reference evidence="2 3" key="1">
    <citation type="submission" date="2014-06" db="EMBL/GenBank/DDBJ databases">
        <authorList>
            <person name="Swart Estienne"/>
        </authorList>
    </citation>
    <scope>NUCLEOTIDE SEQUENCE [LARGE SCALE GENOMIC DNA]</scope>
    <source>
        <strain evidence="2 3">130c</strain>
    </source>
</reference>
<evidence type="ECO:0000313" key="2">
    <source>
        <dbReference type="EMBL" id="CDW78036.1"/>
    </source>
</evidence>
<dbReference type="OrthoDB" id="327797at2759"/>
<dbReference type="AlphaFoldDB" id="A0A078A840"/>
<dbReference type="EMBL" id="CCKQ01006716">
    <property type="protein sequence ID" value="CDW78036.1"/>
    <property type="molecule type" value="Genomic_DNA"/>
</dbReference>
<feature type="compositionally biased region" description="Basic and acidic residues" evidence="1">
    <location>
        <begin position="363"/>
        <end position="377"/>
    </location>
</feature>
<proteinExistence type="predicted"/>
<feature type="region of interest" description="Disordered" evidence="1">
    <location>
        <begin position="406"/>
        <end position="428"/>
    </location>
</feature>
<protein>
    <submittedName>
        <fullName evidence="2">Uncharacterized protein</fullName>
    </submittedName>
</protein>
<gene>
    <name evidence="2" type="primary">Contig13174.g14046</name>
    <name evidence="2" type="ORF">STYLEM_7006</name>
</gene>
<organism evidence="2 3">
    <name type="scientific">Stylonychia lemnae</name>
    <name type="common">Ciliate</name>
    <dbReference type="NCBI Taxonomy" id="5949"/>
    <lineage>
        <taxon>Eukaryota</taxon>
        <taxon>Sar</taxon>
        <taxon>Alveolata</taxon>
        <taxon>Ciliophora</taxon>
        <taxon>Intramacronucleata</taxon>
        <taxon>Spirotrichea</taxon>
        <taxon>Stichotrichia</taxon>
        <taxon>Sporadotrichida</taxon>
        <taxon>Oxytrichidae</taxon>
        <taxon>Stylonychinae</taxon>
        <taxon>Stylonychia</taxon>
    </lineage>
</organism>
<feature type="region of interest" description="Disordered" evidence="1">
    <location>
        <begin position="117"/>
        <end position="140"/>
    </location>
</feature>
<accession>A0A078A840</accession>